<keyword evidence="1" id="KW-0732">Signal</keyword>
<evidence type="ECO:0008006" key="4">
    <source>
        <dbReference type="Google" id="ProtNLM"/>
    </source>
</evidence>
<sequence>MKNLFFGILAVSSLFLYSCSENKAAENQIQTTALQYKKGDIVPADQVCMVNNAYMGKKQFEVEFEGKTYFGCCENCQKIIPTETSARIAIDPITGKGVDKATAVIAITGDRDEVMYFESKESFAKYKSGITN</sequence>
<dbReference type="OrthoDB" id="1122197at2"/>
<dbReference type="Proteomes" id="UP000035900">
    <property type="component" value="Unassembled WGS sequence"/>
</dbReference>
<accession>A0A0J7IWZ0</accession>
<protein>
    <recommendedName>
        <fullName evidence="4">MlpB protein</fullName>
    </recommendedName>
</protein>
<evidence type="ECO:0000256" key="1">
    <source>
        <dbReference type="SAM" id="SignalP"/>
    </source>
</evidence>
<reference evidence="2 3" key="1">
    <citation type="journal article" date="2004" name="Int. J. Syst. Evol. Microbiol.">
        <title>Kaistella koreensis gen. nov., sp. nov., a novel member of the Chryseobacterium-Bergeyella-Riemerella branch.</title>
        <authorList>
            <person name="Kim M.K."/>
            <person name="Im W.T."/>
            <person name="Shin Y.K."/>
            <person name="Lim J.H."/>
            <person name="Kim S.H."/>
            <person name="Lee B.C."/>
            <person name="Park M.Y."/>
            <person name="Lee K.Y."/>
            <person name="Lee S.T."/>
        </authorList>
    </citation>
    <scope>NUCLEOTIDE SEQUENCE [LARGE SCALE GENOMIC DNA]</scope>
    <source>
        <strain evidence="2 3">CCUG 49689</strain>
    </source>
</reference>
<organism evidence="2 3">
    <name type="scientific">Chryseobacterium koreense CCUG 49689</name>
    <dbReference type="NCBI Taxonomy" id="1304281"/>
    <lineage>
        <taxon>Bacteria</taxon>
        <taxon>Pseudomonadati</taxon>
        <taxon>Bacteroidota</taxon>
        <taxon>Flavobacteriia</taxon>
        <taxon>Flavobacteriales</taxon>
        <taxon>Weeksellaceae</taxon>
        <taxon>Chryseobacterium group</taxon>
        <taxon>Chryseobacterium</taxon>
    </lineage>
</organism>
<feature type="chain" id="PRO_5005289133" description="MlpB protein" evidence="1">
    <location>
        <begin position="25"/>
        <end position="132"/>
    </location>
</feature>
<dbReference type="PROSITE" id="PS51257">
    <property type="entry name" value="PROKAR_LIPOPROTEIN"/>
    <property type="match status" value="1"/>
</dbReference>
<name>A0A0J7IWZ0_9FLAO</name>
<dbReference type="RefSeq" id="WP_048500341.1">
    <property type="nucleotide sequence ID" value="NZ_LFNG01000018.1"/>
</dbReference>
<dbReference type="AlphaFoldDB" id="A0A0J7IWZ0"/>
<comment type="caution">
    <text evidence="2">The sequence shown here is derived from an EMBL/GenBank/DDBJ whole genome shotgun (WGS) entry which is preliminary data.</text>
</comment>
<proteinExistence type="predicted"/>
<feature type="signal peptide" evidence="1">
    <location>
        <begin position="1"/>
        <end position="24"/>
    </location>
</feature>
<dbReference type="PATRIC" id="fig|1304281.5.peg.2610"/>
<dbReference type="EMBL" id="LFNG01000018">
    <property type="protein sequence ID" value="KMQ70477.1"/>
    <property type="molecule type" value="Genomic_DNA"/>
</dbReference>
<gene>
    <name evidence="2" type="ORF">ACM44_12130</name>
</gene>
<dbReference type="STRING" id="1304281.ACM44_12130"/>
<evidence type="ECO:0000313" key="2">
    <source>
        <dbReference type="EMBL" id="KMQ70477.1"/>
    </source>
</evidence>
<evidence type="ECO:0000313" key="3">
    <source>
        <dbReference type="Proteomes" id="UP000035900"/>
    </source>
</evidence>
<keyword evidence="3" id="KW-1185">Reference proteome</keyword>